<keyword evidence="1" id="KW-0472">Membrane</keyword>
<dbReference type="RefSeq" id="WP_231439056.1">
    <property type="nucleotide sequence ID" value="NZ_JAJOMB010000002.1"/>
</dbReference>
<dbReference type="Pfam" id="PF07690">
    <property type="entry name" value="MFS_1"/>
    <property type="match status" value="1"/>
</dbReference>
<keyword evidence="3" id="KW-1185">Reference proteome</keyword>
<keyword evidence="1" id="KW-1133">Transmembrane helix</keyword>
<feature type="transmembrane region" description="Helical" evidence="1">
    <location>
        <begin position="280"/>
        <end position="305"/>
    </location>
</feature>
<keyword evidence="1" id="KW-0812">Transmembrane</keyword>
<feature type="transmembrane region" description="Helical" evidence="1">
    <location>
        <begin position="341"/>
        <end position="363"/>
    </location>
</feature>
<feature type="transmembrane region" description="Helical" evidence="1">
    <location>
        <begin position="254"/>
        <end position="271"/>
    </location>
</feature>
<protein>
    <submittedName>
        <fullName evidence="2">MFS transporter</fullName>
    </submittedName>
</protein>
<feature type="transmembrane region" description="Helical" evidence="1">
    <location>
        <begin position="165"/>
        <end position="183"/>
    </location>
</feature>
<feature type="transmembrane region" description="Helical" evidence="1">
    <location>
        <begin position="212"/>
        <end position="234"/>
    </location>
</feature>
<name>A0A9X1NBQ2_9ACTN</name>
<sequence>MTITETRRTTLPLVLLAGLLLIAFVMRAPFISVAPAIADIQAALDIDSATAGLFTTLPVICFGLATPLVLVLTRRSGINNSMHIALAVVLAGIVLRSAGGLGAALAGTVVIGLGITIANVVVPVIIGRDFAGRTTEVTGFYTAAMNLGAMTATTLGAPLAGWLTWRWALLTWALVVLLAALAWKRATPVTQESAPPEPTGVPSSKTPMNRRLVAGMVFCFAGQSFSYYGVTAWLPTLLADQQSLSATQAGGSASLFQMLALVSAFGLPWAIRRGLSSRAALLLVCTCWISLPLGLAFAPALWVLWSCLGGFAQGGGFTVIFSVVVARALNSDDARRMSATVQGVGYILGALGPIIVGAVHAATGSWVPPMLLVAGMIVVMAVGGSLGIGARPTGTAASR</sequence>
<feature type="transmembrane region" description="Helical" evidence="1">
    <location>
        <begin position="139"/>
        <end position="159"/>
    </location>
</feature>
<dbReference type="InterPro" id="IPR036259">
    <property type="entry name" value="MFS_trans_sf"/>
</dbReference>
<organism evidence="2 3">
    <name type="scientific">Kineosporia babensis</name>
    <dbReference type="NCBI Taxonomy" id="499548"/>
    <lineage>
        <taxon>Bacteria</taxon>
        <taxon>Bacillati</taxon>
        <taxon>Actinomycetota</taxon>
        <taxon>Actinomycetes</taxon>
        <taxon>Kineosporiales</taxon>
        <taxon>Kineosporiaceae</taxon>
        <taxon>Kineosporia</taxon>
    </lineage>
</organism>
<dbReference type="GO" id="GO:0022857">
    <property type="term" value="F:transmembrane transporter activity"/>
    <property type="evidence" value="ECO:0007669"/>
    <property type="project" value="InterPro"/>
</dbReference>
<comment type="caution">
    <text evidence="2">The sequence shown here is derived from an EMBL/GenBank/DDBJ whole genome shotgun (WGS) entry which is preliminary data.</text>
</comment>
<reference evidence="2" key="1">
    <citation type="submission" date="2021-11" db="EMBL/GenBank/DDBJ databases">
        <title>Streptomyces corallinus and Kineosporia corallina sp. nov., two new coral-derived marine actinobacteria.</title>
        <authorList>
            <person name="Buangrab K."/>
            <person name="Sutthacheep M."/>
            <person name="Yeemin T."/>
            <person name="Harunari E."/>
            <person name="Igarashi Y."/>
            <person name="Sripreechasak P."/>
            <person name="Kanchanasin P."/>
            <person name="Tanasupawat S."/>
            <person name="Phongsopitanun W."/>
        </authorList>
    </citation>
    <scope>NUCLEOTIDE SEQUENCE</scope>
    <source>
        <strain evidence="2">JCM 31032</strain>
    </source>
</reference>
<proteinExistence type="predicted"/>
<evidence type="ECO:0000313" key="3">
    <source>
        <dbReference type="Proteomes" id="UP001138997"/>
    </source>
</evidence>
<feature type="transmembrane region" description="Helical" evidence="1">
    <location>
        <begin position="369"/>
        <end position="390"/>
    </location>
</feature>
<dbReference type="PANTHER" id="PTHR23523">
    <property type="match status" value="1"/>
</dbReference>
<dbReference type="SUPFAM" id="SSF103473">
    <property type="entry name" value="MFS general substrate transporter"/>
    <property type="match status" value="1"/>
</dbReference>
<evidence type="ECO:0000256" key="1">
    <source>
        <dbReference type="SAM" id="Phobius"/>
    </source>
</evidence>
<feature type="transmembrane region" description="Helical" evidence="1">
    <location>
        <begin position="84"/>
        <end position="103"/>
    </location>
</feature>
<dbReference type="EMBL" id="JAJOMB010000002">
    <property type="protein sequence ID" value="MCD5310128.1"/>
    <property type="molecule type" value="Genomic_DNA"/>
</dbReference>
<accession>A0A9X1NBQ2</accession>
<feature type="transmembrane region" description="Helical" evidence="1">
    <location>
        <begin position="311"/>
        <end position="329"/>
    </location>
</feature>
<dbReference type="InterPro" id="IPR052524">
    <property type="entry name" value="MFS_Cyanate_Porter"/>
</dbReference>
<dbReference type="Proteomes" id="UP001138997">
    <property type="component" value="Unassembled WGS sequence"/>
</dbReference>
<dbReference type="Gene3D" id="1.20.1250.20">
    <property type="entry name" value="MFS general substrate transporter like domains"/>
    <property type="match status" value="1"/>
</dbReference>
<gene>
    <name evidence="2" type="ORF">LR394_04420</name>
</gene>
<dbReference type="AlphaFoldDB" id="A0A9X1NBQ2"/>
<feature type="transmembrane region" description="Helical" evidence="1">
    <location>
        <begin position="109"/>
        <end position="127"/>
    </location>
</feature>
<dbReference type="InterPro" id="IPR011701">
    <property type="entry name" value="MFS"/>
</dbReference>
<feature type="transmembrane region" description="Helical" evidence="1">
    <location>
        <begin position="52"/>
        <end position="72"/>
    </location>
</feature>
<dbReference type="PANTHER" id="PTHR23523:SF2">
    <property type="entry name" value="2-NITROIMIDAZOLE TRANSPORTER"/>
    <property type="match status" value="1"/>
</dbReference>
<evidence type="ECO:0000313" key="2">
    <source>
        <dbReference type="EMBL" id="MCD5310128.1"/>
    </source>
</evidence>